<proteinExistence type="predicted"/>
<name>A0A7M1LIX1_9BACT</name>
<organism evidence="1 2">
    <name type="scientific">Campylobacter corcagiensis</name>
    <dbReference type="NCBI Taxonomy" id="1448857"/>
    <lineage>
        <taxon>Bacteria</taxon>
        <taxon>Pseudomonadati</taxon>
        <taxon>Campylobacterota</taxon>
        <taxon>Epsilonproteobacteria</taxon>
        <taxon>Campylobacterales</taxon>
        <taxon>Campylobacteraceae</taxon>
        <taxon>Campylobacter</taxon>
    </lineage>
</organism>
<keyword evidence="2" id="KW-1185">Reference proteome</keyword>
<evidence type="ECO:0000313" key="1">
    <source>
        <dbReference type="EMBL" id="QOQ87455.1"/>
    </source>
</evidence>
<reference evidence="1 2" key="1">
    <citation type="submission" date="2020-10" db="EMBL/GenBank/DDBJ databases">
        <title>Campylobacter and Helicobacter PacBio genomes.</title>
        <authorList>
            <person name="Lane C."/>
        </authorList>
    </citation>
    <scope>NUCLEOTIDE SEQUENCE [LARGE SCALE GENOMIC DNA]</scope>
    <source>
        <strain evidence="1 2">2016D-0077</strain>
    </source>
</reference>
<dbReference type="EMBL" id="CP063078">
    <property type="protein sequence ID" value="QOQ87455.1"/>
    <property type="molecule type" value="Genomic_DNA"/>
</dbReference>
<dbReference type="AlphaFoldDB" id="A0A7M1LIX1"/>
<protein>
    <submittedName>
        <fullName evidence="1">Uncharacterized protein</fullName>
    </submittedName>
</protein>
<dbReference type="RefSeq" id="WP_152534257.1">
    <property type="nucleotide sequence ID" value="NZ_CP053842.1"/>
</dbReference>
<gene>
    <name evidence="1" type="ORF">IMC76_01145</name>
</gene>
<evidence type="ECO:0000313" key="2">
    <source>
        <dbReference type="Proteomes" id="UP000594749"/>
    </source>
</evidence>
<accession>A0A7M1LIX1</accession>
<sequence length="92" mass="10386">MGFIFSGCNGGEVRTKAYFANNPDEINSLDCNKEKLSKKEQKECDNAMEISAFLSMLKTAELSYNTDKNSYETYLSESSKKSMEKSKDSLNK</sequence>
<dbReference type="Proteomes" id="UP000594749">
    <property type="component" value="Chromosome"/>
</dbReference>